<keyword evidence="3" id="KW-1185">Reference proteome</keyword>
<name>A3IIQ2_9CHRO</name>
<reference evidence="2 3" key="1">
    <citation type="submission" date="2007-03" db="EMBL/GenBank/DDBJ databases">
        <authorList>
            <person name="Stal L."/>
            <person name="Ferriera S."/>
            <person name="Johnson J."/>
            <person name="Kravitz S."/>
            <person name="Beeson K."/>
            <person name="Sutton G."/>
            <person name="Rogers Y.-H."/>
            <person name="Friedman R."/>
            <person name="Frazier M."/>
            <person name="Venter J.C."/>
        </authorList>
    </citation>
    <scope>NUCLEOTIDE SEQUENCE [LARGE SCALE GENOMIC DNA]</scope>
    <source>
        <strain evidence="2 3">CCY0110</strain>
    </source>
</reference>
<sequence length="21" mass="2331">MRPSSPKKKKNTLKGKIFGGK</sequence>
<dbReference type="EMBL" id="AAXW01000002">
    <property type="protein sequence ID" value="EAZ93684.1"/>
    <property type="molecule type" value="Genomic_DNA"/>
</dbReference>
<feature type="compositionally biased region" description="Basic residues" evidence="1">
    <location>
        <begin position="1"/>
        <end position="13"/>
    </location>
</feature>
<gene>
    <name evidence="2" type="ORF">CY0110_17852</name>
</gene>
<comment type="caution">
    <text evidence="2">The sequence shown here is derived from an EMBL/GenBank/DDBJ whole genome shotgun (WGS) entry which is preliminary data.</text>
</comment>
<organism evidence="2 3">
    <name type="scientific">Crocosphaera chwakensis CCY0110</name>
    <dbReference type="NCBI Taxonomy" id="391612"/>
    <lineage>
        <taxon>Bacteria</taxon>
        <taxon>Bacillati</taxon>
        <taxon>Cyanobacteriota</taxon>
        <taxon>Cyanophyceae</taxon>
        <taxon>Oscillatoriophycideae</taxon>
        <taxon>Chroococcales</taxon>
        <taxon>Aphanothecaceae</taxon>
        <taxon>Crocosphaera</taxon>
        <taxon>Crocosphaera chwakensis</taxon>
    </lineage>
</organism>
<evidence type="ECO:0000313" key="3">
    <source>
        <dbReference type="Proteomes" id="UP000003781"/>
    </source>
</evidence>
<evidence type="ECO:0000313" key="2">
    <source>
        <dbReference type="EMBL" id="EAZ93684.1"/>
    </source>
</evidence>
<dbReference type="AlphaFoldDB" id="A3IIQ2"/>
<accession>A3IIQ2</accession>
<feature type="region of interest" description="Disordered" evidence="1">
    <location>
        <begin position="1"/>
        <end position="21"/>
    </location>
</feature>
<evidence type="ECO:0000256" key="1">
    <source>
        <dbReference type="SAM" id="MobiDB-lite"/>
    </source>
</evidence>
<protein>
    <submittedName>
        <fullName evidence="2">Uncharacterized protein</fullName>
    </submittedName>
</protein>
<proteinExistence type="predicted"/>
<dbReference type="Proteomes" id="UP000003781">
    <property type="component" value="Unassembled WGS sequence"/>
</dbReference>